<dbReference type="NCBIfam" id="TIGR00479">
    <property type="entry name" value="rumA"/>
    <property type="match status" value="1"/>
</dbReference>
<dbReference type="Gene3D" id="3.90.950.10">
    <property type="match status" value="1"/>
</dbReference>
<dbReference type="PROSITE" id="PS01230">
    <property type="entry name" value="TRMA_1"/>
    <property type="match status" value="1"/>
</dbReference>
<feature type="active site" evidence="7">
    <location>
        <position position="597"/>
    </location>
</feature>
<comment type="catalytic activity">
    <reaction evidence="5">
        <text>UTP + H2O = UMP + diphosphate + H(+)</text>
        <dbReference type="Rhea" id="RHEA:29395"/>
        <dbReference type="ChEBI" id="CHEBI:15377"/>
        <dbReference type="ChEBI" id="CHEBI:15378"/>
        <dbReference type="ChEBI" id="CHEBI:33019"/>
        <dbReference type="ChEBI" id="CHEBI:46398"/>
        <dbReference type="ChEBI" id="CHEBI:57865"/>
        <dbReference type="EC" id="3.6.1.9"/>
    </reaction>
</comment>
<evidence type="ECO:0000256" key="1">
    <source>
        <dbReference type="ARBA" id="ARBA00022603"/>
    </source>
</evidence>
<dbReference type="InterPro" id="IPR010280">
    <property type="entry name" value="U5_MeTrfase_fam"/>
</dbReference>
<dbReference type="SUPFAM" id="SSF50249">
    <property type="entry name" value="Nucleic acid-binding proteins"/>
    <property type="match status" value="1"/>
</dbReference>
<feature type="site" description="Important for substrate specificity" evidence="5">
    <location>
        <position position="11"/>
    </location>
</feature>
<gene>
    <name evidence="9" type="ORF">DRJ00_00855</name>
</gene>
<dbReference type="Proteomes" id="UP000279422">
    <property type="component" value="Unassembled WGS sequence"/>
</dbReference>
<proteinExistence type="inferred from homology"/>
<evidence type="ECO:0000259" key="8">
    <source>
        <dbReference type="PROSITE" id="PS50926"/>
    </source>
</evidence>
<dbReference type="PROSITE" id="PS01231">
    <property type="entry name" value="TRMA_2"/>
    <property type="match status" value="1"/>
</dbReference>
<dbReference type="InterPro" id="IPR030390">
    <property type="entry name" value="MeTrfase_TrmA_AS"/>
</dbReference>
<evidence type="ECO:0000256" key="7">
    <source>
        <dbReference type="PROSITE-ProRule" id="PRU10015"/>
    </source>
</evidence>
<dbReference type="InterPro" id="IPR003697">
    <property type="entry name" value="Maf-like"/>
</dbReference>
<dbReference type="InterPro" id="IPR030391">
    <property type="entry name" value="MeTrfase_TrmA_CS"/>
</dbReference>
<accession>A0A497E696</accession>
<evidence type="ECO:0000256" key="2">
    <source>
        <dbReference type="ARBA" id="ARBA00022679"/>
    </source>
</evidence>
<dbReference type="InterPro" id="IPR012340">
    <property type="entry name" value="NA-bd_OB-fold"/>
</dbReference>
<dbReference type="SUPFAM" id="SSF52972">
    <property type="entry name" value="ITPase-like"/>
    <property type="match status" value="1"/>
</dbReference>
<dbReference type="GO" id="GO:0006396">
    <property type="term" value="P:RNA processing"/>
    <property type="evidence" value="ECO:0007669"/>
    <property type="project" value="InterPro"/>
</dbReference>
<feature type="binding site" evidence="6">
    <location>
        <position position="503"/>
    </location>
    <ligand>
        <name>S-adenosyl-L-methionine</name>
        <dbReference type="ChEBI" id="CHEBI:59789"/>
    </ligand>
</feature>
<feature type="binding site" evidence="6">
    <location>
        <position position="524"/>
    </location>
    <ligand>
        <name>S-adenosyl-L-methionine</name>
        <dbReference type="ChEBI" id="CHEBI:59789"/>
    </ligand>
</feature>
<evidence type="ECO:0000256" key="6">
    <source>
        <dbReference type="PROSITE-ProRule" id="PRU01024"/>
    </source>
</evidence>
<dbReference type="Pfam" id="PF05958">
    <property type="entry name" value="tRNA_U5-meth_tr"/>
    <property type="match status" value="1"/>
</dbReference>
<dbReference type="PROSITE" id="PS50926">
    <property type="entry name" value="TRAM"/>
    <property type="match status" value="1"/>
</dbReference>
<feature type="active site" description="Proton acceptor" evidence="5">
    <location>
        <position position="68"/>
    </location>
</feature>
<dbReference type="NCBIfam" id="TIGR00172">
    <property type="entry name" value="maf"/>
    <property type="match status" value="1"/>
</dbReference>
<keyword evidence="4 5" id="KW-0378">Hydrolase</keyword>
<evidence type="ECO:0000256" key="3">
    <source>
        <dbReference type="ARBA" id="ARBA00022691"/>
    </source>
</evidence>
<feature type="active site" description="Nucleophile" evidence="6">
    <location>
        <position position="597"/>
    </location>
</feature>
<keyword evidence="2 6" id="KW-0808">Transferase</keyword>
<dbReference type="SUPFAM" id="SSF53335">
    <property type="entry name" value="S-adenosyl-L-methionine-dependent methyltransferases"/>
    <property type="match status" value="1"/>
</dbReference>
<comment type="caution">
    <text evidence="5">Lacks conserved residue(s) required for the propagation of feature annotation.</text>
</comment>
<dbReference type="GO" id="GO:0008757">
    <property type="term" value="F:S-adenosylmethionine-dependent methyltransferase activity"/>
    <property type="evidence" value="ECO:0007669"/>
    <property type="project" value="UniProtKB-ARBA"/>
</dbReference>
<dbReference type="GO" id="GO:0036218">
    <property type="term" value="F:dTTP diphosphatase activity"/>
    <property type="evidence" value="ECO:0007669"/>
    <property type="project" value="RHEA"/>
</dbReference>
<dbReference type="PROSITE" id="PS51687">
    <property type="entry name" value="SAM_MT_RNA_M5U"/>
    <property type="match status" value="1"/>
</dbReference>
<dbReference type="GO" id="GO:0005737">
    <property type="term" value="C:cytoplasm"/>
    <property type="evidence" value="ECO:0007669"/>
    <property type="project" value="UniProtKB-SubCell"/>
</dbReference>
<dbReference type="Pfam" id="PF02545">
    <property type="entry name" value="Maf"/>
    <property type="match status" value="1"/>
</dbReference>
<sequence length="640" mass="73611">MEVILASRSPRRRELLRKVVKDFKVIPSDIEERSVKEKDPIALAVKIATLKAKDVGERFPESLVIGADTVVVLGERILGKPKDEKEAGDMLRCLSGTEHKVITGLALYRKREEKLLNGYEVTYVRFKDLTSTQIEEYLSTEDYRDKAGSYAVQKVGDKFVEKIRGDYENVVGLPLRKLVELLEEFKENVLSLEIVDIALPHNWGVGRKERFTIFVPDSLIGDRVKVKICKRKKSFAYGKILKIEKKSTYRIFPRCENFGRCGGCAFQNLDYEEQLKIKENYLIKTLEKIGGVNLKNTEVFPIVGSPKIWFYRNKMEFAFGGKGRDLVLGLRERASPLKKYSRKVIPLNRCFIFSEWVNTLFPVFLDFLKMGNFTSYNPFTREGFLRHLVLREAKKTGEVMAILVTKEGEIPNLSCLVEKLLEKCPQLRSFWWVINNQIADVVSYEKKKLIWGRPYIYEVLEELKFRIYPETFFQPNSFAAETLYRRIRDFAELSGKERLLGLYCGSGPIEMFLSSQAKEVMGVDINPVNIKNAEENCQVNGIKNCLFIPGRVEEVLRKMGKKEFDLLILDPPRGGLTPKALKRCLELKIPKLIYTSCNPASLARDLSKFQESGYFLKKLEGIDLFPHTGHLETLTLLEKI</sequence>
<keyword evidence="3 6" id="KW-0949">S-adenosyl-L-methionine</keyword>
<dbReference type="GO" id="GO:0032259">
    <property type="term" value="P:methylation"/>
    <property type="evidence" value="ECO:0007669"/>
    <property type="project" value="UniProtKB-KW"/>
</dbReference>
<dbReference type="Gene3D" id="2.40.50.1070">
    <property type="match status" value="1"/>
</dbReference>
<feature type="site" description="Important for substrate specificity" evidence="5">
    <location>
        <position position="153"/>
    </location>
</feature>
<feature type="domain" description="TRAM" evidence="8">
    <location>
        <begin position="183"/>
        <end position="242"/>
    </location>
</feature>
<evidence type="ECO:0000256" key="5">
    <source>
        <dbReference type="HAMAP-Rule" id="MF_00528"/>
    </source>
</evidence>
<dbReference type="CDD" id="cd00555">
    <property type="entry name" value="Maf"/>
    <property type="match status" value="1"/>
</dbReference>
<dbReference type="Gene3D" id="2.40.50.140">
    <property type="entry name" value="Nucleic acid-binding proteins"/>
    <property type="match status" value="1"/>
</dbReference>
<dbReference type="Gene3D" id="3.40.50.150">
    <property type="entry name" value="Vaccinia Virus protein VP39"/>
    <property type="match status" value="1"/>
</dbReference>
<feature type="binding site" evidence="6">
    <location>
        <position position="474"/>
    </location>
    <ligand>
        <name>S-adenosyl-L-methionine</name>
        <dbReference type="ChEBI" id="CHEBI:59789"/>
    </ligand>
</feature>
<dbReference type="InterPro" id="IPR029063">
    <property type="entry name" value="SAM-dependent_MTases_sf"/>
</dbReference>
<comment type="similarity">
    <text evidence="6">Belongs to the class I-like SAM-binding methyltransferase superfamily. RNA M5U methyltransferase family.</text>
</comment>
<dbReference type="InterPro" id="IPR002792">
    <property type="entry name" value="TRAM_dom"/>
</dbReference>
<protein>
    <recommendedName>
        <fullName evidence="5">dTTP/UTP pyrophosphatase</fullName>
        <shortName evidence="5">dTTPase/UTPase</shortName>
        <ecNumber evidence="5">3.6.1.9</ecNumber>
    </recommendedName>
    <alternativeName>
        <fullName evidence="5">Nucleoside triphosphate pyrophosphatase</fullName>
    </alternativeName>
    <alternativeName>
        <fullName evidence="5">Nucleotide pyrophosphatase</fullName>
        <shortName evidence="5">Nucleotide PPase</shortName>
    </alternativeName>
</protein>
<comment type="similarity">
    <text evidence="5">Belongs to the Maf family. YhdE subfamily.</text>
</comment>
<dbReference type="GO" id="GO:0036221">
    <property type="term" value="F:UTP diphosphatase activity"/>
    <property type="evidence" value="ECO:0007669"/>
    <property type="project" value="RHEA"/>
</dbReference>
<comment type="function">
    <text evidence="5">Nucleoside triphosphate pyrophosphatase that hydrolyzes dTTP and UTP. May have a dual role in cell division arrest and in preventing the incorporation of modified nucleotides into cellular nucleic acids.</text>
</comment>
<dbReference type="GO" id="GO:0008173">
    <property type="term" value="F:RNA methyltransferase activity"/>
    <property type="evidence" value="ECO:0007669"/>
    <property type="project" value="InterPro"/>
</dbReference>
<dbReference type="InterPro" id="IPR029001">
    <property type="entry name" value="ITPase-like_fam"/>
</dbReference>
<dbReference type="PANTHER" id="PTHR11061">
    <property type="entry name" value="RNA M5U METHYLTRANSFERASE"/>
    <property type="match status" value="1"/>
</dbReference>
<reference evidence="9 10" key="1">
    <citation type="submission" date="2018-06" db="EMBL/GenBank/DDBJ databases">
        <title>Extensive metabolic versatility and redundancy in microbially diverse, dynamic hydrothermal sediments.</title>
        <authorList>
            <person name="Dombrowski N."/>
            <person name="Teske A."/>
            <person name="Baker B.J."/>
        </authorList>
    </citation>
    <scope>NUCLEOTIDE SEQUENCE [LARGE SCALE GENOMIC DNA]</scope>
    <source>
        <strain evidence="9">B47_G16</strain>
    </source>
</reference>
<dbReference type="HAMAP" id="MF_00528">
    <property type="entry name" value="Maf"/>
    <property type="match status" value="1"/>
</dbReference>
<comment type="catalytic activity">
    <reaction evidence="5">
        <text>dTTP + H2O = dTMP + diphosphate + H(+)</text>
        <dbReference type="Rhea" id="RHEA:28534"/>
        <dbReference type="ChEBI" id="CHEBI:15377"/>
        <dbReference type="ChEBI" id="CHEBI:15378"/>
        <dbReference type="ChEBI" id="CHEBI:33019"/>
        <dbReference type="ChEBI" id="CHEBI:37568"/>
        <dbReference type="ChEBI" id="CHEBI:63528"/>
        <dbReference type="EC" id="3.6.1.9"/>
    </reaction>
</comment>
<evidence type="ECO:0000313" key="9">
    <source>
        <dbReference type="EMBL" id="RLE10599.1"/>
    </source>
</evidence>
<dbReference type="GO" id="GO:0009451">
    <property type="term" value="P:RNA modification"/>
    <property type="evidence" value="ECO:0007669"/>
    <property type="project" value="UniProtKB-ARBA"/>
</dbReference>
<evidence type="ECO:0000313" key="10">
    <source>
        <dbReference type="Proteomes" id="UP000279422"/>
    </source>
</evidence>
<dbReference type="CDD" id="cd02440">
    <property type="entry name" value="AdoMet_MTases"/>
    <property type="match status" value="1"/>
</dbReference>
<dbReference type="EMBL" id="QMPZ01000005">
    <property type="protein sequence ID" value="RLE10599.1"/>
    <property type="molecule type" value="Genomic_DNA"/>
</dbReference>
<evidence type="ECO:0000256" key="4">
    <source>
        <dbReference type="ARBA" id="ARBA00022801"/>
    </source>
</evidence>
<organism evidence="9 10">
    <name type="scientific">Aerophobetes bacterium</name>
    <dbReference type="NCBI Taxonomy" id="2030807"/>
    <lineage>
        <taxon>Bacteria</taxon>
        <taxon>Candidatus Aerophobota</taxon>
    </lineage>
</organism>
<comment type="caution">
    <text evidence="9">The sequence shown here is derived from an EMBL/GenBank/DDBJ whole genome shotgun (WGS) entry which is preliminary data.</text>
</comment>
<name>A0A497E696_UNCAE</name>
<comment type="subcellular location">
    <subcellularLocation>
        <location evidence="5">Cytoplasm</location>
    </subcellularLocation>
</comment>
<keyword evidence="1 6" id="KW-0489">Methyltransferase</keyword>
<keyword evidence="5" id="KW-0546">Nucleotide metabolism</keyword>
<dbReference type="EC" id="3.6.1.9" evidence="5"/>
<keyword evidence="5" id="KW-0963">Cytoplasm</keyword>
<feature type="binding site" evidence="6">
    <location>
        <position position="570"/>
    </location>
    <ligand>
        <name>S-adenosyl-L-methionine</name>
        <dbReference type="ChEBI" id="CHEBI:59789"/>
    </ligand>
</feature>
<dbReference type="AlphaFoldDB" id="A0A497E696"/>
<feature type="site" description="Important for substrate specificity" evidence="5">
    <location>
        <position position="69"/>
    </location>
</feature>
<dbReference type="PANTHER" id="PTHR11061:SF30">
    <property type="entry name" value="TRNA (URACIL(54)-C(5))-METHYLTRANSFERASE"/>
    <property type="match status" value="1"/>
</dbReference>
<dbReference type="GO" id="GO:0009117">
    <property type="term" value="P:nucleotide metabolic process"/>
    <property type="evidence" value="ECO:0007669"/>
    <property type="project" value="UniProtKB-KW"/>
</dbReference>
<comment type="cofactor">
    <cofactor evidence="5">
        <name>a divalent metal cation</name>
        <dbReference type="ChEBI" id="CHEBI:60240"/>
    </cofactor>
</comment>